<dbReference type="KEGG" id="plon:Pla110_26380"/>
<dbReference type="PANTHER" id="PTHR33221:SF13">
    <property type="entry name" value="TRANSCRIPTIONAL REGULATOR-RELATED"/>
    <property type="match status" value="1"/>
</dbReference>
<dbReference type="SUPFAM" id="SSF46785">
    <property type="entry name" value="Winged helix' DNA-binding domain"/>
    <property type="match status" value="1"/>
</dbReference>
<accession>A0A518CNV5</accession>
<gene>
    <name evidence="2" type="ORF">Pla110_26380</name>
</gene>
<dbReference type="EMBL" id="CP036281">
    <property type="protein sequence ID" value="QDU80902.1"/>
    <property type="molecule type" value="Genomic_DNA"/>
</dbReference>
<protein>
    <submittedName>
        <fullName evidence="2">Iron-responsive transcriptional regulator</fullName>
    </submittedName>
</protein>
<organism evidence="2 3">
    <name type="scientific">Polystyrenella longa</name>
    <dbReference type="NCBI Taxonomy" id="2528007"/>
    <lineage>
        <taxon>Bacteria</taxon>
        <taxon>Pseudomonadati</taxon>
        <taxon>Planctomycetota</taxon>
        <taxon>Planctomycetia</taxon>
        <taxon>Planctomycetales</taxon>
        <taxon>Planctomycetaceae</taxon>
        <taxon>Polystyrenella</taxon>
    </lineage>
</organism>
<dbReference type="Proteomes" id="UP000317178">
    <property type="component" value="Chromosome"/>
</dbReference>
<evidence type="ECO:0000313" key="3">
    <source>
        <dbReference type="Proteomes" id="UP000317178"/>
    </source>
</evidence>
<keyword evidence="3" id="KW-1185">Reference proteome</keyword>
<dbReference type="InterPro" id="IPR036388">
    <property type="entry name" value="WH-like_DNA-bd_sf"/>
</dbReference>
<feature type="region of interest" description="Disordered" evidence="1">
    <location>
        <begin position="158"/>
        <end position="181"/>
    </location>
</feature>
<dbReference type="InterPro" id="IPR000944">
    <property type="entry name" value="Tscrpt_reg_Rrf2"/>
</dbReference>
<dbReference type="PANTHER" id="PTHR33221">
    <property type="entry name" value="WINGED HELIX-TURN-HELIX TRANSCRIPTIONAL REGULATOR, RRF2 FAMILY"/>
    <property type="match status" value="1"/>
</dbReference>
<name>A0A518CNV5_9PLAN</name>
<evidence type="ECO:0000313" key="2">
    <source>
        <dbReference type="EMBL" id="QDU80902.1"/>
    </source>
</evidence>
<dbReference type="NCBIfam" id="TIGR00738">
    <property type="entry name" value="rrf2_super"/>
    <property type="match status" value="1"/>
</dbReference>
<evidence type="ECO:0000256" key="1">
    <source>
        <dbReference type="SAM" id="MobiDB-lite"/>
    </source>
</evidence>
<dbReference type="InterPro" id="IPR036390">
    <property type="entry name" value="WH_DNA-bd_sf"/>
</dbReference>
<sequence length="181" mass="20095">MHVSYNWENIPVGMRASNNRFFRHMFSQTVEYALRAVVQLAYKSPEACTTEQIAEATLVPKAYLSKVLQGLSRAGIVNSQRGIRGGMSLNRSPEELTILDVVNSVDPIQRIKQCPLGLKSHGANLCPLHRRMDESLAMVEKTFASTTLAEILAEPSSSTPLCERADQNPFIKLQAPQPQND</sequence>
<dbReference type="AlphaFoldDB" id="A0A518CNV5"/>
<dbReference type="GO" id="GO:0003700">
    <property type="term" value="F:DNA-binding transcription factor activity"/>
    <property type="evidence" value="ECO:0007669"/>
    <property type="project" value="TreeGrafter"/>
</dbReference>
<dbReference type="PROSITE" id="PS51197">
    <property type="entry name" value="HTH_RRF2_2"/>
    <property type="match status" value="1"/>
</dbReference>
<reference evidence="2 3" key="1">
    <citation type="submission" date="2019-02" db="EMBL/GenBank/DDBJ databases">
        <title>Deep-cultivation of Planctomycetes and their phenomic and genomic characterization uncovers novel biology.</title>
        <authorList>
            <person name="Wiegand S."/>
            <person name="Jogler M."/>
            <person name="Boedeker C."/>
            <person name="Pinto D."/>
            <person name="Vollmers J."/>
            <person name="Rivas-Marin E."/>
            <person name="Kohn T."/>
            <person name="Peeters S.H."/>
            <person name="Heuer A."/>
            <person name="Rast P."/>
            <person name="Oberbeckmann S."/>
            <person name="Bunk B."/>
            <person name="Jeske O."/>
            <person name="Meyerdierks A."/>
            <person name="Storesund J.E."/>
            <person name="Kallscheuer N."/>
            <person name="Luecker S."/>
            <person name="Lage O.M."/>
            <person name="Pohl T."/>
            <person name="Merkel B.J."/>
            <person name="Hornburger P."/>
            <person name="Mueller R.-W."/>
            <person name="Bruemmer F."/>
            <person name="Labrenz M."/>
            <person name="Spormann A.M."/>
            <person name="Op den Camp H."/>
            <person name="Overmann J."/>
            <person name="Amann R."/>
            <person name="Jetten M.S.M."/>
            <person name="Mascher T."/>
            <person name="Medema M.H."/>
            <person name="Devos D.P."/>
            <person name="Kaster A.-K."/>
            <person name="Ovreas L."/>
            <person name="Rohde M."/>
            <person name="Galperin M.Y."/>
            <person name="Jogler C."/>
        </authorList>
    </citation>
    <scope>NUCLEOTIDE SEQUENCE [LARGE SCALE GENOMIC DNA]</scope>
    <source>
        <strain evidence="2 3">Pla110</strain>
    </source>
</reference>
<dbReference type="GO" id="GO:0005829">
    <property type="term" value="C:cytosol"/>
    <property type="evidence" value="ECO:0007669"/>
    <property type="project" value="TreeGrafter"/>
</dbReference>
<dbReference type="Pfam" id="PF02082">
    <property type="entry name" value="Rrf2"/>
    <property type="match status" value="1"/>
</dbReference>
<dbReference type="Gene3D" id="1.10.10.10">
    <property type="entry name" value="Winged helix-like DNA-binding domain superfamily/Winged helix DNA-binding domain"/>
    <property type="match status" value="1"/>
</dbReference>
<proteinExistence type="predicted"/>